<name>E7D1G7_LATHE</name>
<sequence>HRLTREGRILSLKLKNSIFFKGGAFTPVKTQEHLRSLFGGPLRRGGRKKGRKRAFSNHQKFPKSPPFPPLIFSIPKTPPPKCFLKENRFAS</sequence>
<organism evidence="2">
    <name type="scientific">Latrodectus hesperus</name>
    <name type="common">Western black widow spider</name>
    <dbReference type="NCBI Taxonomy" id="256737"/>
    <lineage>
        <taxon>Eukaryota</taxon>
        <taxon>Metazoa</taxon>
        <taxon>Ecdysozoa</taxon>
        <taxon>Arthropoda</taxon>
        <taxon>Chelicerata</taxon>
        <taxon>Arachnida</taxon>
        <taxon>Araneae</taxon>
        <taxon>Araneomorphae</taxon>
        <taxon>Entelegynae</taxon>
        <taxon>Araneoidea</taxon>
        <taxon>Theridiidae</taxon>
        <taxon>Latrodectus</taxon>
    </lineage>
</organism>
<proteinExistence type="evidence at transcript level"/>
<protein>
    <submittedName>
        <fullName evidence="2">Uncharacterized protein</fullName>
    </submittedName>
</protein>
<reference evidence="2" key="1">
    <citation type="submission" date="2010-07" db="EMBL/GenBank/DDBJ databases">
        <title>Identification of Proteins Involved in Black Widow Spider Wrapping Silk Fibers.</title>
        <authorList>
            <person name="Nguyen A."/>
            <person name="Verduzco A."/>
            <person name="Vierra C."/>
        </authorList>
    </citation>
    <scope>NUCLEOTIDE SEQUENCE</scope>
</reference>
<dbReference type="AlphaFoldDB" id="E7D1G7"/>
<feature type="region of interest" description="Disordered" evidence="1">
    <location>
        <begin position="38"/>
        <end position="68"/>
    </location>
</feature>
<feature type="compositionally biased region" description="Basic residues" evidence="1">
    <location>
        <begin position="44"/>
        <end position="55"/>
    </location>
</feature>
<dbReference type="EMBL" id="HQ005915">
    <property type="protein sequence ID" value="ADV40211.1"/>
    <property type="molecule type" value="mRNA"/>
</dbReference>
<accession>E7D1G7</accession>
<evidence type="ECO:0000313" key="2">
    <source>
        <dbReference type="EMBL" id="ADV40211.1"/>
    </source>
</evidence>
<feature type="non-terminal residue" evidence="2">
    <location>
        <position position="91"/>
    </location>
</feature>
<feature type="non-terminal residue" evidence="2">
    <location>
        <position position="1"/>
    </location>
</feature>
<evidence type="ECO:0000256" key="1">
    <source>
        <dbReference type="SAM" id="MobiDB-lite"/>
    </source>
</evidence>